<dbReference type="SUPFAM" id="SSF55729">
    <property type="entry name" value="Acyl-CoA N-acyltransferases (Nat)"/>
    <property type="match status" value="1"/>
</dbReference>
<accession>A0AAN4VXL0</accession>
<organism evidence="2 3">
    <name type="scientific">Persicobacter diffluens</name>
    <dbReference type="NCBI Taxonomy" id="981"/>
    <lineage>
        <taxon>Bacteria</taxon>
        <taxon>Pseudomonadati</taxon>
        <taxon>Bacteroidota</taxon>
        <taxon>Cytophagia</taxon>
        <taxon>Cytophagales</taxon>
        <taxon>Persicobacteraceae</taxon>
        <taxon>Persicobacter</taxon>
    </lineage>
</organism>
<reference evidence="2 3" key="1">
    <citation type="submission" date="2021-12" db="EMBL/GenBank/DDBJ databases">
        <title>Genome sequencing of bacteria with rrn-lacking chromosome and rrn-plasmid.</title>
        <authorList>
            <person name="Anda M."/>
            <person name="Iwasaki W."/>
        </authorList>
    </citation>
    <scope>NUCLEOTIDE SEQUENCE [LARGE SCALE GENOMIC DNA]</scope>
    <source>
        <strain evidence="2 3">NBRC 15940</strain>
    </source>
</reference>
<protein>
    <submittedName>
        <fullName evidence="2">N-acetyltransferase</fullName>
    </submittedName>
</protein>
<evidence type="ECO:0000259" key="1">
    <source>
        <dbReference type="PROSITE" id="PS51186"/>
    </source>
</evidence>
<sequence>MKFNFLQAAETPMDLLLLADPEASIIQEYLPQSKIMAAMEEGQILGVIVFLEISESKLELMNIAVYPSHQKKGIGGQLLKESIQWAIMHQFSSIELGTGTFGYQLAFYQKAGFRVDRIIKDHFLNSYSSPIFETGLQHKDMLRLKLDLEAFTDH</sequence>
<dbReference type="Pfam" id="PF00583">
    <property type="entry name" value="Acetyltransf_1"/>
    <property type="match status" value="1"/>
</dbReference>
<dbReference type="Proteomes" id="UP001310022">
    <property type="component" value="Unassembled WGS sequence"/>
</dbReference>
<proteinExistence type="predicted"/>
<dbReference type="EMBL" id="BQKE01000001">
    <property type="protein sequence ID" value="GJM60813.1"/>
    <property type="molecule type" value="Genomic_DNA"/>
</dbReference>
<evidence type="ECO:0000313" key="2">
    <source>
        <dbReference type="EMBL" id="GJM60813.1"/>
    </source>
</evidence>
<dbReference type="PROSITE" id="PS51186">
    <property type="entry name" value="GNAT"/>
    <property type="match status" value="1"/>
</dbReference>
<gene>
    <name evidence="2" type="ORF">PEDI_13650</name>
</gene>
<dbReference type="InterPro" id="IPR016181">
    <property type="entry name" value="Acyl_CoA_acyltransferase"/>
</dbReference>
<dbReference type="InterPro" id="IPR000182">
    <property type="entry name" value="GNAT_dom"/>
</dbReference>
<comment type="caution">
    <text evidence="2">The sequence shown here is derived from an EMBL/GenBank/DDBJ whole genome shotgun (WGS) entry which is preliminary data.</text>
</comment>
<name>A0AAN4VXL0_9BACT</name>
<dbReference type="AlphaFoldDB" id="A0AAN4VXL0"/>
<dbReference type="Gene3D" id="3.40.630.30">
    <property type="match status" value="1"/>
</dbReference>
<feature type="domain" description="N-acetyltransferase" evidence="1">
    <location>
        <begin position="1"/>
        <end position="149"/>
    </location>
</feature>
<dbReference type="GO" id="GO:0016747">
    <property type="term" value="F:acyltransferase activity, transferring groups other than amino-acyl groups"/>
    <property type="evidence" value="ECO:0007669"/>
    <property type="project" value="InterPro"/>
</dbReference>
<keyword evidence="3" id="KW-1185">Reference proteome</keyword>
<dbReference type="CDD" id="cd04301">
    <property type="entry name" value="NAT_SF"/>
    <property type="match status" value="1"/>
</dbReference>
<evidence type="ECO:0000313" key="3">
    <source>
        <dbReference type="Proteomes" id="UP001310022"/>
    </source>
</evidence>
<dbReference type="RefSeq" id="WP_338236488.1">
    <property type="nucleotide sequence ID" value="NZ_BQKE01000001.1"/>
</dbReference>